<dbReference type="Proteomes" id="UP000664761">
    <property type="component" value="Unassembled WGS sequence"/>
</dbReference>
<feature type="transmembrane region" description="Helical" evidence="8">
    <location>
        <begin position="274"/>
        <end position="293"/>
    </location>
</feature>
<evidence type="ECO:0000313" key="9">
    <source>
        <dbReference type="EMBL" id="MBO0333273.1"/>
    </source>
</evidence>
<dbReference type="Pfam" id="PF01032">
    <property type="entry name" value="FecCD"/>
    <property type="match status" value="1"/>
</dbReference>
<reference evidence="9 10" key="1">
    <citation type="submission" date="2021-03" db="EMBL/GenBank/DDBJ databases">
        <title>Sneathiella sp. CAU 1612 isolated from Kang Won-do.</title>
        <authorList>
            <person name="Kim W."/>
        </authorList>
    </citation>
    <scope>NUCLEOTIDE SEQUENCE [LARGE SCALE GENOMIC DNA]</scope>
    <source>
        <strain evidence="9 10">CAU 1612</strain>
    </source>
</reference>
<organism evidence="9 10">
    <name type="scientific">Sneathiella sedimenti</name>
    <dbReference type="NCBI Taxonomy" id="2816034"/>
    <lineage>
        <taxon>Bacteria</taxon>
        <taxon>Pseudomonadati</taxon>
        <taxon>Pseudomonadota</taxon>
        <taxon>Alphaproteobacteria</taxon>
        <taxon>Sneathiellales</taxon>
        <taxon>Sneathiellaceae</taxon>
        <taxon>Sneathiella</taxon>
    </lineage>
</organism>
<protein>
    <submittedName>
        <fullName evidence="9">Iron ABC transporter permease</fullName>
    </submittedName>
</protein>
<evidence type="ECO:0000313" key="10">
    <source>
        <dbReference type="Proteomes" id="UP000664761"/>
    </source>
</evidence>
<accession>A0ABS3F426</accession>
<dbReference type="EMBL" id="JAFLNC010000002">
    <property type="protein sequence ID" value="MBO0333273.1"/>
    <property type="molecule type" value="Genomic_DNA"/>
</dbReference>
<dbReference type="PANTHER" id="PTHR30472">
    <property type="entry name" value="FERRIC ENTEROBACTIN TRANSPORT SYSTEM PERMEASE PROTEIN"/>
    <property type="match status" value="1"/>
</dbReference>
<feature type="transmembrane region" description="Helical" evidence="8">
    <location>
        <begin position="142"/>
        <end position="165"/>
    </location>
</feature>
<evidence type="ECO:0000256" key="4">
    <source>
        <dbReference type="ARBA" id="ARBA00022475"/>
    </source>
</evidence>
<feature type="transmembrane region" description="Helical" evidence="8">
    <location>
        <begin position="235"/>
        <end position="262"/>
    </location>
</feature>
<comment type="subcellular location">
    <subcellularLocation>
        <location evidence="1">Cell membrane</location>
        <topology evidence="1">Multi-pass membrane protein</topology>
    </subcellularLocation>
</comment>
<feature type="transmembrane region" description="Helical" evidence="8">
    <location>
        <begin position="109"/>
        <end position="130"/>
    </location>
</feature>
<evidence type="ECO:0000256" key="5">
    <source>
        <dbReference type="ARBA" id="ARBA00022692"/>
    </source>
</evidence>
<keyword evidence="10" id="KW-1185">Reference proteome</keyword>
<feature type="transmembrane region" description="Helical" evidence="8">
    <location>
        <begin position="51"/>
        <end position="71"/>
    </location>
</feature>
<evidence type="ECO:0000256" key="3">
    <source>
        <dbReference type="ARBA" id="ARBA00022448"/>
    </source>
</evidence>
<dbReference type="InterPro" id="IPR000522">
    <property type="entry name" value="ABC_transptr_permease_BtuC"/>
</dbReference>
<comment type="caution">
    <text evidence="9">The sequence shown here is derived from an EMBL/GenBank/DDBJ whole genome shotgun (WGS) entry which is preliminary data.</text>
</comment>
<keyword evidence="6 8" id="KW-1133">Transmembrane helix</keyword>
<comment type="similarity">
    <text evidence="2">Belongs to the binding-protein-dependent transport system permease family. FecCD subfamily.</text>
</comment>
<dbReference type="PANTHER" id="PTHR30472:SF25">
    <property type="entry name" value="ABC TRANSPORTER PERMEASE PROTEIN MJ0876-RELATED"/>
    <property type="match status" value="1"/>
</dbReference>
<keyword evidence="4" id="KW-1003">Cell membrane</keyword>
<proteinExistence type="inferred from homology"/>
<dbReference type="CDD" id="cd06550">
    <property type="entry name" value="TM_ABC_iron-siderophores_like"/>
    <property type="match status" value="1"/>
</dbReference>
<feature type="transmembrane region" description="Helical" evidence="8">
    <location>
        <begin position="185"/>
        <end position="205"/>
    </location>
</feature>
<keyword evidence="7 8" id="KW-0472">Membrane</keyword>
<keyword evidence="5 8" id="KW-0812">Transmembrane</keyword>
<evidence type="ECO:0000256" key="1">
    <source>
        <dbReference type="ARBA" id="ARBA00004651"/>
    </source>
</evidence>
<feature type="transmembrane region" description="Helical" evidence="8">
    <location>
        <begin position="83"/>
        <end position="103"/>
    </location>
</feature>
<dbReference type="SUPFAM" id="SSF81345">
    <property type="entry name" value="ABC transporter involved in vitamin B12 uptake, BtuC"/>
    <property type="match status" value="1"/>
</dbReference>
<keyword evidence="3" id="KW-0813">Transport</keyword>
<feature type="transmembrane region" description="Helical" evidence="8">
    <location>
        <begin position="305"/>
        <end position="322"/>
    </location>
</feature>
<evidence type="ECO:0000256" key="2">
    <source>
        <dbReference type="ARBA" id="ARBA00007935"/>
    </source>
</evidence>
<dbReference type="InterPro" id="IPR037294">
    <property type="entry name" value="ABC_BtuC-like"/>
</dbReference>
<dbReference type="Gene3D" id="1.10.3470.10">
    <property type="entry name" value="ABC transporter involved in vitamin B12 uptake, BtuC"/>
    <property type="match status" value="1"/>
</dbReference>
<evidence type="ECO:0000256" key="7">
    <source>
        <dbReference type="ARBA" id="ARBA00023136"/>
    </source>
</evidence>
<sequence>MKISVFPLLGLLLLVVALISASIGAVSIPLSEIVSGSLTDQQMAVLNSIRLPRVLLAVIVGGALALSGAAMQGLFRNPLADPGLIGIATSAALAVAIVIVLVGPIAGYLGLYALSVAAFAGALVACFVIFRFARLTGTFSVTYMLLTGIAINALSGAGVGFLTYLSDDQQLRTLTFWTMGSLGGALWISVIVAATIIIPSAVILVRNARELNVLLLGESEARYLGVEVERLKRTIVICTALSVGAAISVSGIIGFVGLVVPHLVRLTLGPDHRLLIPASAFLGAILLLIADTFARTVVAPAEMPVGILTSMIGGPFFLWLLVKQYSGRFGL</sequence>
<gene>
    <name evidence="9" type="ORF">J0X12_06600</name>
</gene>
<evidence type="ECO:0000256" key="8">
    <source>
        <dbReference type="SAM" id="Phobius"/>
    </source>
</evidence>
<dbReference type="RefSeq" id="WP_207044729.1">
    <property type="nucleotide sequence ID" value="NZ_JAFLNC010000002.1"/>
</dbReference>
<name>A0ABS3F426_9PROT</name>
<evidence type="ECO:0000256" key="6">
    <source>
        <dbReference type="ARBA" id="ARBA00022989"/>
    </source>
</evidence>